<dbReference type="EMBL" id="JAHUTI010089691">
    <property type="protein sequence ID" value="MED6261167.1"/>
    <property type="molecule type" value="Genomic_DNA"/>
</dbReference>
<sequence>GSQHLTARVLAFSDRDYLDTTQAGSSNCFVKPTLSRTFGVPELQTPRCYCSTGLTLLAAAKCLLPHIDSTEPVHPPPLSSDPVPAPYYHSLLHTPGLEPSYSPHCVFVPVSLYPSPPGGELTQPTPPCTRASSIPLEKPNTFGSLSVLRLLDCSVASF</sequence>
<evidence type="ECO:0000313" key="2">
    <source>
        <dbReference type="Proteomes" id="UP001345963"/>
    </source>
</evidence>
<accession>A0ABU7CDZ8</accession>
<keyword evidence="2" id="KW-1185">Reference proteome</keyword>
<comment type="caution">
    <text evidence="1">The sequence shown here is derived from an EMBL/GenBank/DDBJ whole genome shotgun (WGS) entry which is preliminary data.</text>
</comment>
<reference evidence="1 2" key="1">
    <citation type="submission" date="2021-07" db="EMBL/GenBank/DDBJ databases">
        <authorList>
            <person name="Palmer J.M."/>
        </authorList>
    </citation>
    <scope>NUCLEOTIDE SEQUENCE [LARGE SCALE GENOMIC DNA]</scope>
    <source>
        <strain evidence="1 2">AT_MEX2019</strain>
        <tissue evidence="1">Muscle</tissue>
    </source>
</reference>
<name>A0ABU7CDZ8_9TELE</name>
<dbReference type="Proteomes" id="UP001345963">
    <property type="component" value="Unassembled WGS sequence"/>
</dbReference>
<evidence type="ECO:0000313" key="1">
    <source>
        <dbReference type="EMBL" id="MED6261167.1"/>
    </source>
</evidence>
<organism evidence="1 2">
    <name type="scientific">Ataeniobius toweri</name>
    <dbReference type="NCBI Taxonomy" id="208326"/>
    <lineage>
        <taxon>Eukaryota</taxon>
        <taxon>Metazoa</taxon>
        <taxon>Chordata</taxon>
        <taxon>Craniata</taxon>
        <taxon>Vertebrata</taxon>
        <taxon>Euteleostomi</taxon>
        <taxon>Actinopterygii</taxon>
        <taxon>Neopterygii</taxon>
        <taxon>Teleostei</taxon>
        <taxon>Neoteleostei</taxon>
        <taxon>Acanthomorphata</taxon>
        <taxon>Ovalentaria</taxon>
        <taxon>Atherinomorphae</taxon>
        <taxon>Cyprinodontiformes</taxon>
        <taxon>Goodeidae</taxon>
        <taxon>Ataeniobius</taxon>
    </lineage>
</organism>
<proteinExistence type="predicted"/>
<protein>
    <submittedName>
        <fullName evidence="1">Uncharacterized protein</fullName>
    </submittedName>
</protein>
<gene>
    <name evidence="1" type="ORF">ATANTOWER_001770</name>
</gene>
<feature type="non-terminal residue" evidence="1">
    <location>
        <position position="1"/>
    </location>
</feature>